<feature type="domain" description="Helicase ATP-binding" evidence="1">
    <location>
        <begin position="17"/>
        <end position="156"/>
    </location>
</feature>
<dbReference type="SUPFAM" id="SSF52540">
    <property type="entry name" value="P-loop containing nucleoside triphosphate hydrolases"/>
    <property type="match status" value="1"/>
</dbReference>
<dbReference type="Pfam" id="PF00271">
    <property type="entry name" value="Helicase_C"/>
    <property type="match status" value="1"/>
</dbReference>
<dbReference type="SMART" id="SM00487">
    <property type="entry name" value="DEXDc"/>
    <property type="match status" value="1"/>
</dbReference>
<keyword evidence="3" id="KW-0547">Nucleotide-binding</keyword>
<dbReference type="InterPro" id="IPR027417">
    <property type="entry name" value="P-loop_NTPase"/>
</dbReference>
<evidence type="ECO:0000313" key="4">
    <source>
        <dbReference type="Proteomes" id="UP001211421"/>
    </source>
</evidence>
<keyword evidence="3" id="KW-0378">Hydrolase</keyword>
<dbReference type="Proteomes" id="UP001211421">
    <property type="component" value="Unassembled WGS sequence"/>
</dbReference>
<dbReference type="PROSITE" id="PS51194">
    <property type="entry name" value="HELICASE_CTER"/>
    <property type="match status" value="1"/>
</dbReference>
<dbReference type="EMBL" id="JAQMLS010000009">
    <property type="protein sequence ID" value="MDB8742819.1"/>
    <property type="molecule type" value="Genomic_DNA"/>
</dbReference>
<dbReference type="InterPro" id="IPR001650">
    <property type="entry name" value="Helicase_C-like"/>
</dbReference>
<accession>A0AAW6E704</accession>
<dbReference type="SMART" id="SM00490">
    <property type="entry name" value="HELICc"/>
    <property type="match status" value="1"/>
</dbReference>
<evidence type="ECO:0000259" key="1">
    <source>
        <dbReference type="PROSITE" id="PS51192"/>
    </source>
</evidence>
<dbReference type="PROSITE" id="PS51192">
    <property type="entry name" value="HELICASE_ATP_BIND_1"/>
    <property type="match status" value="1"/>
</dbReference>
<dbReference type="GO" id="GO:0003677">
    <property type="term" value="F:DNA binding"/>
    <property type="evidence" value="ECO:0007669"/>
    <property type="project" value="InterPro"/>
</dbReference>
<dbReference type="PANTHER" id="PTHR47396:SF1">
    <property type="entry name" value="ATP-DEPENDENT HELICASE IRC3-RELATED"/>
    <property type="match status" value="1"/>
</dbReference>
<dbReference type="RefSeq" id="WP_195552018.1">
    <property type="nucleotide sequence ID" value="NZ_JADMNX010000009.1"/>
</dbReference>
<evidence type="ECO:0000259" key="2">
    <source>
        <dbReference type="PROSITE" id="PS51194"/>
    </source>
</evidence>
<dbReference type="GO" id="GO:0005524">
    <property type="term" value="F:ATP binding"/>
    <property type="evidence" value="ECO:0007669"/>
    <property type="project" value="InterPro"/>
</dbReference>
<dbReference type="InterPro" id="IPR050742">
    <property type="entry name" value="Helicase_Restrict-Modif_Enz"/>
</dbReference>
<name>A0AAW6E704_9FIRM</name>
<keyword evidence="3" id="KW-0067">ATP-binding</keyword>
<dbReference type="InterPro" id="IPR006935">
    <property type="entry name" value="Helicase/UvrB_N"/>
</dbReference>
<dbReference type="GO" id="GO:0005829">
    <property type="term" value="C:cytosol"/>
    <property type="evidence" value="ECO:0007669"/>
    <property type="project" value="TreeGrafter"/>
</dbReference>
<dbReference type="AlphaFoldDB" id="A0AAW6E704"/>
<dbReference type="Pfam" id="PF04851">
    <property type="entry name" value="ResIII"/>
    <property type="match status" value="1"/>
</dbReference>
<dbReference type="PANTHER" id="PTHR47396">
    <property type="entry name" value="TYPE I RESTRICTION ENZYME ECOKI R PROTEIN"/>
    <property type="match status" value="1"/>
</dbReference>
<reference evidence="3" key="1">
    <citation type="submission" date="2023-01" db="EMBL/GenBank/DDBJ databases">
        <title>Human gut microbiome strain richness.</title>
        <authorList>
            <person name="Chen-Liaw A."/>
        </authorList>
    </citation>
    <scope>NUCLEOTIDE SEQUENCE</scope>
    <source>
        <strain evidence="3">D59st1_B8_D59t2_181005</strain>
    </source>
</reference>
<evidence type="ECO:0000313" key="3">
    <source>
        <dbReference type="EMBL" id="MDB8742819.1"/>
    </source>
</evidence>
<sequence length="455" mass="51647">MITLRKYQDKIVNAVRSLMAMGKRRICAVAPCGSGKTAIFAYMADKSQDKGNTVWFLVHRKELLDQTIATFDRFGIQRNTILVGMVATLANALDKHPEQYKAPDFIVIDECHHITARTYQRILERFPKAFVVGLTATPSRLDGKPLKDCFDDMVVGITAKELIAQGYLSPYRYFAPSVADLSALKRKGKDFDPQQAAELLSSRAVFGDVIANYRKYADGLQTICYCSSVKHSESVAEAFRAVGINAVHFDGNTPKSERERITDDFRAGKIKILCNVDLISEGFDCPDCECCILLRPTMSLTLFIQQAMRCMRPKEGKTAIILDHVNNYKRHGLPDDDREWSLNSVPKPEKEYNTDGTLQIRQCSKCFATYRPTSAKKCPYCGAAEELTRQEIKNIKQIELEEIKGSKRREADDKVKEYKSAKDCKTLQELFAFAKMRGYKPQWAYVQAKQRGWFK</sequence>
<comment type="caution">
    <text evidence="3">The sequence shown here is derived from an EMBL/GenBank/DDBJ whole genome shotgun (WGS) entry which is preliminary data.</text>
</comment>
<proteinExistence type="predicted"/>
<dbReference type="GO" id="GO:0004386">
    <property type="term" value="F:helicase activity"/>
    <property type="evidence" value="ECO:0007669"/>
    <property type="project" value="UniProtKB-KW"/>
</dbReference>
<keyword evidence="3" id="KW-0347">Helicase</keyword>
<dbReference type="Gene3D" id="3.40.50.300">
    <property type="entry name" value="P-loop containing nucleotide triphosphate hydrolases"/>
    <property type="match status" value="2"/>
</dbReference>
<protein>
    <submittedName>
        <fullName evidence="3">DEAD/DEAH box helicase</fullName>
    </submittedName>
</protein>
<gene>
    <name evidence="3" type="ORF">PNV70_12180</name>
</gene>
<dbReference type="GO" id="GO:0016787">
    <property type="term" value="F:hydrolase activity"/>
    <property type="evidence" value="ECO:0007669"/>
    <property type="project" value="InterPro"/>
</dbReference>
<dbReference type="InterPro" id="IPR014001">
    <property type="entry name" value="Helicase_ATP-bd"/>
</dbReference>
<feature type="domain" description="Helicase C-terminal" evidence="2">
    <location>
        <begin position="208"/>
        <end position="353"/>
    </location>
</feature>
<organism evidence="3 4">
    <name type="scientific">Ruminococcus bicirculans</name>
    <name type="common">ex Wegman et al. 2014</name>
    <dbReference type="NCBI Taxonomy" id="1160721"/>
    <lineage>
        <taxon>Bacteria</taxon>
        <taxon>Bacillati</taxon>
        <taxon>Bacillota</taxon>
        <taxon>Clostridia</taxon>
        <taxon>Eubacteriales</taxon>
        <taxon>Oscillospiraceae</taxon>
        <taxon>Ruminococcus</taxon>
    </lineage>
</organism>